<evidence type="ECO:0000313" key="3">
    <source>
        <dbReference type="Proteomes" id="UP000317650"/>
    </source>
</evidence>
<accession>A0A4S8JFY1</accession>
<reference evidence="2 3" key="1">
    <citation type="journal article" date="2019" name="Nat. Plants">
        <title>Genome sequencing of Musa balbisiana reveals subgenome evolution and function divergence in polyploid bananas.</title>
        <authorList>
            <person name="Yao X."/>
        </authorList>
    </citation>
    <scope>NUCLEOTIDE SEQUENCE [LARGE SCALE GENOMIC DNA]</scope>
    <source>
        <strain evidence="3">cv. DH-PKW</strain>
        <tissue evidence="2">Leaves</tissue>
    </source>
</reference>
<organism evidence="2 3">
    <name type="scientific">Musa balbisiana</name>
    <name type="common">Banana</name>
    <dbReference type="NCBI Taxonomy" id="52838"/>
    <lineage>
        <taxon>Eukaryota</taxon>
        <taxon>Viridiplantae</taxon>
        <taxon>Streptophyta</taxon>
        <taxon>Embryophyta</taxon>
        <taxon>Tracheophyta</taxon>
        <taxon>Spermatophyta</taxon>
        <taxon>Magnoliopsida</taxon>
        <taxon>Liliopsida</taxon>
        <taxon>Zingiberales</taxon>
        <taxon>Musaceae</taxon>
        <taxon>Musa</taxon>
    </lineage>
</organism>
<feature type="compositionally biased region" description="Basic and acidic residues" evidence="1">
    <location>
        <begin position="1"/>
        <end position="18"/>
    </location>
</feature>
<gene>
    <name evidence="2" type="ORF">C4D60_Mb07t09210</name>
</gene>
<feature type="compositionally biased region" description="Basic and acidic residues" evidence="1">
    <location>
        <begin position="86"/>
        <end position="97"/>
    </location>
</feature>
<dbReference type="AlphaFoldDB" id="A0A4S8JFY1"/>
<feature type="region of interest" description="Disordered" evidence="1">
    <location>
        <begin position="1"/>
        <end position="97"/>
    </location>
</feature>
<dbReference type="Proteomes" id="UP000317650">
    <property type="component" value="Chromosome 7"/>
</dbReference>
<evidence type="ECO:0000313" key="2">
    <source>
        <dbReference type="EMBL" id="THU60114.1"/>
    </source>
</evidence>
<name>A0A4S8JFY1_MUSBA</name>
<sequence>MERDVSAEDAGKDRHHGDNTAAISQAAEEGRVAGDVLVDAPESATNHGDGGGGAEDLCAVDPDGGDSGLLEGAAHTQPDLVGPPIEHQRQERRQVEVVGRHVERADCRHRGPEDRVDGARVDDRKGNVSAYVLPVDCGVDLPKRAVGPRCRKLGCSWLVKIVISQWISIP</sequence>
<evidence type="ECO:0000256" key="1">
    <source>
        <dbReference type="SAM" id="MobiDB-lite"/>
    </source>
</evidence>
<proteinExistence type="predicted"/>
<comment type="caution">
    <text evidence="2">The sequence shown here is derived from an EMBL/GenBank/DDBJ whole genome shotgun (WGS) entry which is preliminary data.</text>
</comment>
<protein>
    <submittedName>
        <fullName evidence="2">Uncharacterized protein</fullName>
    </submittedName>
</protein>
<dbReference type="EMBL" id="PYDT01000005">
    <property type="protein sequence ID" value="THU60114.1"/>
    <property type="molecule type" value="Genomic_DNA"/>
</dbReference>
<keyword evidence="3" id="KW-1185">Reference proteome</keyword>